<dbReference type="Pfam" id="PF00392">
    <property type="entry name" value="GntR"/>
    <property type="match status" value="1"/>
</dbReference>
<dbReference type="SMART" id="SM00895">
    <property type="entry name" value="FCD"/>
    <property type="match status" value="1"/>
</dbReference>
<organism evidence="6 7">
    <name type="scientific">Nostocoides japonicum T1-X7</name>
    <dbReference type="NCBI Taxonomy" id="1194083"/>
    <lineage>
        <taxon>Bacteria</taxon>
        <taxon>Bacillati</taxon>
        <taxon>Actinomycetota</taxon>
        <taxon>Actinomycetes</taxon>
        <taxon>Micrococcales</taxon>
        <taxon>Intrasporangiaceae</taxon>
        <taxon>Nostocoides</taxon>
    </lineage>
</organism>
<keyword evidence="2" id="KW-0238">DNA-binding</keyword>
<feature type="region of interest" description="Disordered" evidence="4">
    <location>
        <begin position="215"/>
        <end position="245"/>
    </location>
</feature>
<dbReference type="GO" id="GO:0003677">
    <property type="term" value="F:DNA binding"/>
    <property type="evidence" value="ECO:0007669"/>
    <property type="project" value="UniProtKB-KW"/>
</dbReference>
<proteinExistence type="predicted"/>
<dbReference type="Gene3D" id="1.20.120.530">
    <property type="entry name" value="GntR ligand-binding domain-like"/>
    <property type="match status" value="1"/>
</dbReference>
<dbReference type="InterPro" id="IPR008920">
    <property type="entry name" value="TF_FadR/GntR_C"/>
</dbReference>
<evidence type="ECO:0000256" key="4">
    <source>
        <dbReference type="SAM" id="MobiDB-lite"/>
    </source>
</evidence>
<keyword evidence="1" id="KW-0805">Transcription regulation</keyword>
<evidence type="ECO:0000313" key="7">
    <source>
        <dbReference type="Proteomes" id="UP000035721"/>
    </source>
</evidence>
<dbReference type="CDD" id="cd07377">
    <property type="entry name" value="WHTH_GntR"/>
    <property type="match status" value="1"/>
</dbReference>
<name>A0A077M824_9MICO</name>
<evidence type="ECO:0000256" key="2">
    <source>
        <dbReference type="ARBA" id="ARBA00023125"/>
    </source>
</evidence>
<evidence type="ECO:0000259" key="5">
    <source>
        <dbReference type="PROSITE" id="PS50949"/>
    </source>
</evidence>
<feature type="domain" description="HTH gntR-type" evidence="5">
    <location>
        <begin position="13"/>
        <end position="81"/>
    </location>
</feature>
<keyword evidence="7" id="KW-1185">Reference proteome</keyword>
<evidence type="ECO:0000256" key="1">
    <source>
        <dbReference type="ARBA" id="ARBA00023015"/>
    </source>
</evidence>
<dbReference type="Proteomes" id="UP000035721">
    <property type="component" value="Unassembled WGS sequence"/>
</dbReference>
<dbReference type="Gene3D" id="1.10.10.10">
    <property type="entry name" value="Winged helix-like DNA-binding domain superfamily/Winged helix DNA-binding domain"/>
    <property type="match status" value="1"/>
</dbReference>
<evidence type="ECO:0000313" key="6">
    <source>
        <dbReference type="EMBL" id="CCH80229.1"/>
    </source>
</evidence>
<dbReference type="Pfam" id="PF07729">
    <property type="entry name" value="FCD"/>
    <property type="match status" value="1"/>
</dbReference>
<accession>A0A077M824</accession>
<dbReference type="SUPFAM" id="SSF46785">
    <property type="entry name" value="Winged helix' DNA-binding domain"/>
    <property type="match status" value="1"/>
</dbReference>
<dbReference type="InterPro" id="IPR036388">
    <property type="entry name" value="WH-like_DNA-bd_sf"/>
</dbReference>
<dbReference type="STRING" id="1194083.BN12_80020"/>
<dbReference type="OrthoDB" id="3523737at2"/>
<sequence length="245" mass="26266">MSTSTGLVALQRRSTADRVCDELRRLIIAGALEPGQPLHEKRVAEELGVSRSPVREALQQLVAERLLIAAEPSKTVTVREFTEDDIHEIYDARIAIERHAAATVIAGGPAKVAEASALLAAALDVLTSVLDSGDRLQIAQADLAFHQQLVRCGGNSRLIDAYLLLSAETVTCMTWLENARPSDAGLVQDHQDLIDGLETQDPDVAGRTIAQHLSRADSNLSASTAAERSTPPRPPRRDLGTGVTS</sequence>
<dbReference type="InterPro" id="IPR036390">
    <property type="entry name" value="WH_DNA-bd_sf"/>
</dbReference>
<dbReference type="InterPro" id="IPR011711">
    <property type="entry name" value="GntR_C"/>
</dbReference>
<reference evidence="6 7" key="1">
    <citation type="journal article" date="2013" name="ISME J.">
        <title>A metabolic model for members of the genus Tetrasphaera involved in enhanced biological phosphorus removal.</title>
        <authorList>
            <person name="Kristiansen R."/>
            <person name="Nguyen H.T.T."/>
            <person name="Saunders A.M."/>
            <person name="Nielsen J.L."/>
            <person name="Wimmer R."/>
            <person name="Le V.Q."/>
            <person name="McIlroy S.J."/>
            <person name="Petrovski S."/>
            <person name="Seviour R.J."/>
            <person name="Calteau A."/>
            <person name="Nielsen K.L."/>
            <person name="Nielsen P.H."/>
        </authorList>
    </citation>
    <scope>NUCLEOTIDE SEQUENCE [LARGE SCALE GENOMIC DNA]</scope>
    <source>
        <strain evidence="6 7">T1-X7</strain>
    </source>
</reference>
<gene>
    <name evidence="6" type="ORF">BN12_80020</name>
</gene>
<dbReference type="PANTHER" id="PTHR43537:SF5">
    <property type="entry name" value="UXU OPERON TRANSCRIPTIONAL REGULATOR"/>
    <property type="match status" value="1"/>
</dbReference>
<feature type="compositionally biased region" description="Polar residues" evidence="4">
    <location>
        <begin position="216"/>
        <end position="227"/>
    </location>
</feature>
<dbReference type="GO" id="GO:0003700">
    <property type="term" value="F:DNA-binding transcription factor activity"/>
    <property type="evidence" value="ECO:0007669"/>
    <property type="project" value="InterPro"/>
</dbReference>
<protein>
    <submittedName>
        <fullName evidence="6">Putative Gluconate operon transcriptional repressor</fullName>
    </submittedName>
</protein>
<dbReference type="PROSITE" id="PS50949">
    <property type="entry name" value="HTH_GNTR"/>
    <property type="match status" value="1"/>
</dbReference>
<dbReference type="SMART" id="SM00345">
    <property type="entry name" value="HTH_GNTR"/>
    <property type="match status" value="1"/>
</dbReference>
<dbReference type="RefSeq" id="WP_048549829.1">
    <property type="nucleotide sequence ID" value="NZ_HF570958.1"/>
</dbReference>
<dbReference type="SUPFAM" id="SSF48008">
    <property type="entry name" value="GntR ligand-binding domain-like"/>
    <property type="match status" value="1"/>
</dbReference>
<dbReference type="InterPro" id="IPR000524">
    <property type="entry name" value="Tscrpt_reg_HTH_GntR"/>
</dbReference>
<evidence type="ECO:0000256" key="3">
    <source>
        <dbReference type="ARBA" id="ARBA00023163"/>
    </source>
</evidence>
<dbReference type="PANTHER" id="PTHR43537">
    <property type="entry name" value="TRANSCRIPTIONAL REGULATOR, GNTR FAMILY"/>
    <property type="match status" value="1"/>
</dbReference>
<dbReference type="AlphaFoldDB" id="A0A077M824"/>
<comment type="caution">
    <text evidence="6">The sequence shown here is derived from an EMBL/GenBank/DDBJ whole genome shotgun (WGS) entry which is preliminary data.</text>
</comment>
<keyword evidence="3" id="KW-0804">Transcription</keyword>
<dbReference type="EMBL" id="CAJB01000414">
    <property type="protein sequence ID" value="CCH80229.1"/>
    <property type="molecule type" value="Genomic_DNA"/>
</dbReference>